<proteinExistence type="predicted"/>
<dbReference type="PROSITE" id="PS51197">
    <property type="entry name" value="HTH_RRF2_2"/>
    <property type="match status" value="1"/>
</dbReference>
<dbReference type="Gene3D" id="1.10.10.10">
    <property type="entry name" value="Winged helix-like DNA-binding domain superfamily/Winged helix DNA-binding domain"/>
    <property type="match status" value="1"/>
</dbReference>
<evidence type="ECO:0000313" key="1">
    <source>
        <dbReference type="EMBL" id="HGW60630.1"/>
    </source>
</evidence>
<gene>
    <name evidence="1" type="ORF">ENV82_04295</name>
</gene>
<sequence length="145" mass="16360">MILTTLEGYAIKALMYIAIKEDKKATVSEIARSNNVSFPYILRICALLRAYGILESEKGRGGGYILVRDAKSITLLEIIKAVGREGLEIKCEFGKKTEKCKPSDCISLHSLEFLRIELDKFLSKITLQDLIERRKTYANLTNTGR</sequence>
<dbReference type="PANTHER" id="PTHR33221:SF15">
    <property type="entry name" value="HTH-TYPE TRANSCRIPTIONAL REGULATOR YWGB-RELATED"/>
    <property type="match status" value="1"/>
</dbReference>
<dbReference type="EMBL" id="DTHV01000133">
    <property type="protein sequence ID" value="HGW60630.1"/>
    <property type="molecule type" value="Genomic_DNA"/>
</dbReference>
<name>A0A7C4TXU7_9BACT</name>
<dbReference type="PROSITE" id="PS01332">
    <property type="entry name" value="HTH_RRF2_1"/>
    <property type="match status" value="1"/>
</dbReference>
<dbReference type="InterPro" id="IPR030489">
    <property type="entry name" value="TR_Rrf2-type_CS"/>
</dbReference>
<dbReference type="SUPFAM" id="SSF46785">
    <property type="entry name" value="Winged helix' DNA-binding domain"/>
    <property type="match status" value="1"/>
</dbReference>
<comment type="caution">
    <text evidence="1">The sequence shown here is derived from an EMBL/GenBank/DDBJ whole genome shotgun (WGS) entry which is preliminary data.</text>
</comment>
<dbReference type="GO" id="GO:0003700">
    <property type="term" value="F:DNA-binding transcription factor activity"/>
    <property type="evidence" value="ECO:0007669"/>
    <property type="project" value="TreeGrafter"/>
</dbReference>
<dbReference type="AlphaFoldDB" id="A0A7C4TXU7"/>
<accession>A0A7C4TXU7</accession>
<protein>
    <submittedName>
        <fullName evidence="1">Rrf2 family transcriptional regulator</fullName>
    </submittedName>
</protein>
<reference evidence="1" key="1">
    <citation type="journal article" date="2020" name="mSystems">
        <title>Genome- and Community-Level Interaction Insights into Carbon Utilization and Element Cycling Functions of Hydrothermarchaeota in Hydrothermal Sediment.</title>
        <authorList>
            <person name="Zhou Z."/>
            <person name="Liu Y."/>
            <person name="Xu W."/>
            <person name="Pan J."/>
            <person name="Luo Z.H."/>
            <person name="Li M."/>
        </authorList>
    </citation>
    <scope>NUCLEOTIDE SEQUENCE [LARGE SCALE GENOMIC DNA]</scope>
    <source>
        <strain evidence="1">SpSt-794</strain>
    </source>
</reference>
<organism evidence="1">
    <name type="scientific">Caldisericum exile</name>
    <dbReference type="NCBI Taxonomy" id="693075"/>
    <lineage>
        <taxon>Bacteria</taxon>
        <taxon>Pseudomonadati</taxon>
        <taxon>Caldisericota/Cryosericota group</taxon>
        <taxon>Caldisericota</taxon>
        <taxon>Caldisericia</taxon>
        <taxon>Caldisericales</taxon>
        <taxon>Caldisericaceae</taxon>
        <taxon>Caldisericum</taxon>
    </lineage>
</organism>
<dbReference type="InterPro" id="IPR036388">
    <property type="entry name" value="WH-like_DNA-bd_sf"/>
</dbReference>
<dbReference type="NCBIfam" id="TIGR00738">
    <property type="entry name" value="rrf2_super"/>
    <property type="match status" value="1"/>
</dbReference>
<dbReference type="InterPro" id="IPR036390">
    <property type="entry name" value="WH_DNA-bd_sf"/>
</dbReference>
<dbReference type="InterPro" id="IPR000944">
    <property type="entry name" value="Tscrpt_reg_Rrf2"/>
</dbReference>
<dbReference type="PANTHER" id="PTHR33221">
    <property type="entry name" value="WINGED HELIX-TURN-HELIX TRANSCRIPTIONAL REGULATOR, RRF2 FAMILY"/>
    <property type="match status" value="1"/>
</dbReference>
<dbReference type="Pfam" id="PF02082">
    <property type="entry name" value="Rrf2"/>
    <property type="match status" value="1"/>
</dbReference>
<dbReference type="GO" id="GO:0005829">
    <property type="term" value="C:cytosol"/>
    <property type="evidence" value="ECO:0007669"/>
    <property type="project" value="TreeGrafter"/>
</dbReference>